<reference evidence="1 2" key="1">
    <citation type="submission" date="2019-03" db="EMBL/GenBank/DDBJ databases">
        <title>Genomic Encyclopedia of Type Strains, Phase IV (KMG-IV): sequencing the most valuable type-strain genomes for metagenomic binning, comparative biology and taxonomic classification.</title>
        <authorList>
            <person name="Goeker M."/>
        </authorList>
    </citation>
    <scope>NUCLEOTIDE SEQUENCE [LARGE SCALE GENOMIC DNA]</scope>
    <source>
        <strain evidence="1 2">DSM 16326</strain>
    </source>
</reference>
<dbReference type="RefSeq" id="WP_134080366.1">
    <property type="nucleotide sequence ID" value="NZ_SOQX01000001.1"/>
</dbReference>
<dbReference type="Pfam" id="PF13444">
    <property type="entry name" value="Acetyltransf_5"/>
    <property type="match status" value="1"/>
</dbReference>
<evidence type="ECO:0000313" key="1">
    <source>
        <dbReference type="EMBL" id="TDY03787.1"/>
    </source>
</evidence>
<proteinExistence type="predicted"/>
<dbReference type="SUPFAM" id="SSF55729">
    <property type="entry name" value="Acyl-CoA N-acyltransferases (Nat)"/>
    <property type="match status" value="1"/>
</dbReference>
<keyword evidence="2" id="KW-1185">Reference proteome</keyword>
<gene>
    <name evidence="1" type="ORF">EDC23_0157</name>
</gene>
<protein>
    <submittedName>
        <fullName evidence="1">N-acyl amino acid synthase of PEP-CTERM/exosortase system</fullName>
    </submittedName>
</protein>
<accession>A0A4R8J0H0</accession>
<dbReference type="AlphaFoldDB" id="A0A4R8J0H0"/>
<evidence type="ECO:0000313" key="2">
    <source>
        <dbReference type="Proteomes" id="UP000294914"/>
    </source>
</evidence>
<organism evidence="1 2">
    <name type="scientific">Thiohalophilus thiocyanatoxydans</name>
    <dbReference type="NCBI Taxonomy" id="381308"/>
    <lineage>
        <taxon>Bacteria</taxon>
        <taxon>Pseudomonadati</taxon>
        <taxon>Pseudomonadota</taxon>
        <taxon>Gammaproteobacteria</taxon>
        <taxon>Thiohalomonadales</taxon>
        <taxon>Thiohalophilaceae</taxon>
        <taxon>Thiohalophilus</taxon>
    </lineage>
</organism>
<dbReference type="InterPro" id="IPR016181">
    <property type="entry name" value="Acyl_CoA_acyltransferase"/>
</dbReference>
<comment type="caution">
    <text evidence="1">The sequence shown here is derived from an EMBL/GenBank/DDBJ whole genome shotgun (WGS) entry which is preliminary data.</text>
</comment>
<dbReference type="InterPro" id="IPR022484">
    <property type="entry name" value="PEP-CTERM/exosrtase_acylTfrase"/>
</dbReference>
<dbReference type="Proteomes" id="UP000294914">
    <property type="component" value="Unassembled WGS sequence"/>
</dbReference>
<dbReference type="Gene3D" id="3.40.630.30">
    <property type="match status" value="1"/>
</dbReference>
<dbReference type="OrthoDB" id="582214at2"/>
<sequence>MIQTERHVEPVLSEQFHRLFEVVLADTPELKKTVYQIRYEVYCLEAGFEAPENFPDNLERDEYDDQALYALLRYRPTGEYAGCVRLIVDQPGEPRTLFPFERFCGHSLRRNIIDPDKLPRGSFGEISRLAVRPQFRRRNCEHLDTRGNMMDSDNGTHDPTHRRIFPHIALGLYLAGAALVITHRRSGAFVMMEPRLARHMRRYGIIFRPAGEVVEYHGMRGPFYLSVQNLYKYIKPEIRELLDTIITDLDSTHWGHSSDHFSC</sequence>
<dbReference type="NCBIfam" id="TIGR03694">
    <property type="entry name" value="exosort_acyl"/>
    <property type="match status" value="1"/>
</dbReference>
<dbReference type="EMBL" id="SOQX01000001">
    <property type="protein sequence ID" value="TDY03787.1"/>
    <property type="molecule type" value="Genomic_DNA"/>
</dbReference>
<name>A0A4R8J0H0_9GAMM</name>